<sequence>MLSQVHGFKEAYKELIAYMDLEREEEEPDIDKEAKPKPKGSCQEGDNEAIESWSDYPISDSAWVSPVHVVPKKGGITVIKNEHDELIPTRTITGHRMCVDYRKLNSSTRKDHYPLPFIDQMLERLANHQYYCFLDGYSGFFQIPIHPDDQEKTTFTCPYGTYAYRRMPFGLCNAPATFQRCMMSIFTDLIEEIMEVFMDDFSVYGSSFESCLGNLGRVLQRCEDKHLVLNWEKCHFMVRDGIVLGHRISERGIEVDKAKIEVMTNLQPPKTVKISEAS</sequence>
<dbReference type="OrthoDB" id="1929490at2759"/>
<keyword evidence="4" id="KW-1185">Reference proteome</keyword>
<protein>
    <recommendedName>
        <fullName evidence="2">Reverse transcriptase domain-containing protein</fullName>
    </recommendedName>
</protein>
<dbReference type="Proteomes" id="UP000467841">
    <property type="component" value="Unassembled WGS sequence"/>
</dbReference>
<name>A0A6D2JE53_9BRAS</name>
<evidence type="ECO:0000256" key="1">
    <source>
        <dbReference type="SAM" id="MobiDB-lite"/>
    </source>
</evidence>
<comment type="caution">
    <text evidence="3">The sequence shown here is derived from an EMBL/GenBank/DDBJ whole genome shotgun (WGS) entry which is preliminary data.</text>
</comment>
<proteinExistence type="predicted"/>
<reference evidence="3" key="1">
    <citation type="submission" date="2020-01" db="EMBL/GenBank/DDBJ databases">
        <authorList>
            <person name="Mishra B."/>
        </authorList>
    </citation>
    <scope>NUCLEOTIDE SEQUENCE [LARGE SCALE GENOMIC DNA]</scope>
</reference>
<dbReference type="AlphaFoldDB" id="A0A6D2JE53"/>
<evidence type="ECO:0000259" key="2">
    <source>
        <dbReference type="Pfam" id="PF00078"/>
    </source>
</evidence>
<dbReference type="SUPFAM" id="SSF56672">
    <property type="entry name" value="DNA/RNA polymerases"/>
    <property type="match status" value="1"/>
</dbReference>
<evidence type="ECO:0000313" key="4">
    <source>
        <dbReference type="Proteomes" id="UP000467841"/>
    </source>
</evidence>
<feature type="domain" description="Reverse transcriptase" evidence="2">
    <location>
        <begin position="92"/>
        <end position="247"/>
    </location>
</feature>
<dbReference type="Pfam" id="PF00078">
    <property type="entry name" value="RVT_1"/>
    <property type="match status" value="1"/>
</dbReference>
<dbReference type="InterPro" id="IPR053134">
    <property type="entry name" value="RNA-dir_DNA_polymerase"/>
</dbReference>
<dbReference type="InterPro" id="IPR043502">
    <property type="entry name" value="DNA/RNA_pol_sf"/>
</dbReference>
<evidence type="ECO:0000313" key="3">
    <source>
        <dbReference type="EMBL" id="CAA7035293.1"/>
    </source>
</evidence>
<dbReference type="PANTHER" id="PTHR24559:SF444">
    <property type="entry name" value="REVERSE TRANSCRIPTASE DOMAIN-CONTAINING PROTEIN"/>
    <property type="match status" value="1"/>
</dbReference>
<organism evidence="3 4">
    <name type="scientific">Microthlaspi erraticum</name>
    <dbReference type="NCBI Taxonomy" id="1685480"/>
    <lineage>
        <taxon>Eukaryota</taxon>
        <taxon>Viridiplantae</taxon>
        <taxon>Streptophyta</taxon>
        <taxon>Embryophyta</taxon>
        <taxon>Tracheophyta</taxon>
        <taxon>Spermatophyta</taxon>
        <taxon>Magnoliopsida</taxon>
        <taxon>eudicotyledons</taxon>
        <taxon>Gunneridae</taxon>
        <taxon>Pentapetalae</taxon>
        <taxon>rosids</taxon>
        <taxon>malvids</taxon>
        <taxon>Brassicales</taxon>
        <taxon>Brassicaceae</taxon>
        <taxon>Coluteocarpeae</taxon>
        <taxon>Microthlaspi</taxon>
    </lineage>
</organism>
<dbReference type="InterPro" id="IPR043128">
    <property type="entry name" value="Rev_trsase/Diguanyl_cyclase"/>
</dbReference>
<accession>A0A6D2JE53</accession>
<dbReference type="EMBL" id="CACVBM020001154">
    <property type="protein sequence ID" value="CAA7035293.1"/>
    <property type="molecule type" value="Genomic_DNA"/>
</dbReference>
<dbReference type="InterPro" id="IPR000477">
    <property type="entry name" value="RT_dom"/>
</dbReference>
<dbReference type="PANTHER" id="PTHR24559">
    <property type="entry name" value="TRANSPOSON TY3-I GAG-POL POLYPROTEIN"/>
    <property type="match status" value="1"/>
</dbReference>
<dbReference type="Gene3D" id="3.10.10.10">
    <property type="entry name" value="HIV Type 1 Reverse Transcriptase, subunit A, domain 1"/>
    <property type="match status" value="1"/>
</dbReference>
<dbReference type="Gene3D" id="3.30.70.270">
    <property type="match status" value="1"/>
</dbReference>
<dbReference type="CDD" id="cd01647">
    <property type="entry name" value="RT_LTR"/>
    <property type="match status" value="1"/>
</dbReference>
<gene>
    <name evidence="3" type="ORF">MERR_LOCUS22528</name>
</gene>
<feature type="region of interest" description="Disordered" evidence="1">
    <location>
        <begin position="23"/>
        <end position="47"/>
    </location>
</feature>